<evidence type="ECO:0000313" key="2">
    <source>
        <dbReference type="Proteomes" id="UP001146120"/>
    </source>
</evidence>
<dbReference type="AlphaFoldDB" id="A0AAV2Z8N7"/>
<dbReference type="Proteomes" id="UP001146120">
    <property type="component" value="Unassembled WGS sequence"/>
</dbReference>
<comment type="caution">
    <text evidence="1">The sequence shown here is derived from an EMBL/GenBank/DDBJ whole genome shotgun (WGS) entry which is preliminary data.</text>
</comment>
<gene>
    <name evidence="1" type="ORF">N0F65_007675</name>
</gene>
<organism evidence="1 2">
    <name type="scientific">Lagenidium giganteum</name>
    <dbReference type="NCBI Taxonomy" id="4803"/>
    <lineage>
        <taxon>Eukaryota</taxon>
        <taxon>Sar</taxon>
        <taxon>Stramenopiles</taxon>
        <taxon>Oomycota</taxon>
        <taxon>Peronosporomycetes</taxon>
        <taxon>Pythiales</taxon>
        <taxon>Pythiaceae</taxon>
    </lineage>
</organism>
<reference evidence="1" key="2">
    <citation type="journal article" date="2023" name="Microbiol Resour">
        <title>Decontamination and Annotation of the Draft Genome Sequence of the Oomycete Lagenidium giganteum ARSEF 373.</title>
        <authorList>
            <person name="Morgan W.R."/>
            <person name="Tartar A."/>
        </authorList>
    </citation>
    <scope>NUCLEOTIDE SEQUENCE</scope>
    <source>
        <strain evidence="1">ARSEF 373</strain>
    </source>
</reference>
<keyword evidence="2" id="KW-1185">Reference proteome</keyword>
<reference evidence="1" key="1">
    <citation type="submission" date="2022-11" db="EMBL/GenBank/DDBJ databases">
        <authorList>
            <person name="Morgan W.R."/>
            <person name="Tartar A."/>
        </authorList>
    </citation>
    <scope>NUCLEOTIDE SEQUENCE</scope>
    <source>
        <strain evidence="1">ARSEF 373</strain>
    </source>
</reference>
<proteinExistence type="predicted"/>
<name>A0AAV2Z8N7_9STRA</name>
<dbReference type="EMBL" id="DAKRPA010000034">
    <property type="protein sequence ID" value="DBA02265.1"/>
    <property type="molecule type" value="Genomic_DNA"/>
</dbReference>
<evidence type="ECO:0000313" key="1">
    <source>
        <dbReference type="EMBL" id="DBA02265.1"/>
    </source>
</evidence>
<protein>
    <submittedName>
        <fullName evidence="1">Uncharacterized protein</fullName>
    </submittedName>
</protein>
<sequence length="96" mass="10808">MGAGASDYFTAYSNVQYGFLGRMITHVWRPSRNLTVNALNRADAELAIENFHELAAKGLFHEVSICLKKGLDPNGRVFPEDDEYEREDTPIICCAR</sequence>
<accession>A0AAV2Z8N7</accession>